<evidence type="ECO:0000256" key="1">
    <source>
        <dbReference type="ARBA" id="ARBA00006035"/>
    </source>
</evidence>
<dbReference type="InterPro" id="IPR007185">
    <property type="entry name" value="DNA_pol_a/d/e_bsu"/>
</dbReference>
<evidence type="ECO:0000256" key="4">
    <source>
        <dbReference type="SAM" id="SignalP"/>
    </source>
</evidence>
<comment type="caution">
    <text evidence="7">The sequence shown here is derived from an EMBL/GenBank/DDBJ whole genome shotgun (WGS) entry which is preliminary data.</text>
</comment>
<dbReference type="Gene3D" id="2.40.50.430">
    <property type="match status" value="1"/>
</dbReference>
<keyword evidence="4" id="KW-0732">Signal</keyword>
<feature type="region of interest" description="Disordered" evidence="3">
    <location>
        <begin position="39"/>
        <end position="108"/>
    </location>
</feature>
<feature type="domain" description="DNA polymerase alpha/delta/epsilon subunit B" evidence="5">
    <location>
        <begin position="286"/>
        <end position="474"/>
    </location>
</feature>
<evidence type="ECO:0000256" key="2">
    <source>
        <dbReference type="ARBA" id="ARBA00022705"/>
    </source>
</evidence>
<keyword evidence="2" id="KW-0235">DNA replication</keyword>
<evidence type="ECO:0000256" key="3">
    <source>
        <dbReference type="SAM" id="MobiDB-lite"/>
    </source>
</evidence>
<organism evidence="7 8">
    <name type="scientific">Symbiodinium microadriaticum</name>
    <name type="common">Dinoflagellate</name>
    <name type="synonym">Zooxanthella microadriatica</name>
    <dbReference type="NCBI Taxonomy" id="2951"/>
    <lineage>
        <taxon>Eukaryota</taxon>
        <taxon>Sar</taxon>
        <taxon>Alveolata</taxon>
        <taxon>Dinophyceae</taxon>
        <taxon>Suessiales</taxon>
        <taxon>Symbiodiniaceae</taxon>
        <taxon>Symbiodinium</taxon>
    </lineage>
</organism>
<protein>
    <submittedName>
        <fullName evidence="7">DNA polymerase delta small subunit</fullName>
    </submittedName>
</protein>
<dbReference type="GO" id="GO:0043625">
    <property type="term" value="C:delta DNA polymerase complex"/>
    <property type="evidence" value="ECO:0007669"/>
    <property type="project" value="TreeGrafter"/>
</dbReference>
<dbReference type="GO" id="GO:0006271">
    <property type="term" value="P:DNA strand elongation involved in DNA replication"/>
    <property type="evidence" value="ECO:0007669"/>
    <property type="project" value="TreeGrafter"/>
</dbReference>
<feature type="chain" id="PRO_5013362562" evidence="4">
    <location>
        <begin position="27"/>
        <end position="526"/>
    </location>
</feature>
<evidence type="ECO:0000313" key="8">
    <source>
        <dbReference type="Proteomes" id="UP000186817"/>
    </source>
</evidence>
<dbReference type="AlphaFoldDB" id="A0A1Q9CFM7"/>
<feature type="signal peptide" evidence="4">
    <location>
        <begin position="1"/>
        <end position="26"/>
    </location>
</feature>
<gene>
    <name evidence="7" type="primary">POLD2</name>
    <name evidence="7" type="ORF">AK812_SmicGene37691</name>
</gene>
<dbReference type="OMA" id="TLIWRHY"/>
<dbReference type="Pfam" id="PF04042">
    <property type="entry name" value="DNA_pol_E_B"/>
    <property type="match status" value="1"/>
</dbReference>
<name>A0A1Q9CFM7_SYMMI</name>
<dbReference type="OrthoDB" id="433628at2759"/>
<keyword evidence="8" id="KW-1185">Reference proteome</keyword>
<evidence type="ECO:0000259" key="6">
    <source>
        <dbReference type="Pfam" id="PF18018"/>
    </source>
</evidence>
<dbReference type="EMBL" id="LSRX01001253">
    <property type="protein sequence ID" value="OLP81743.1"/>
    <property type="molecule type" value="Genomic_DNA"/>
</dbReference>
<reference evidence="7 8" key="1">
    <citation type="submission" date="2016-02" db="EMBL/GenBank/DDBJ databases">
        <title>Genome analysis of coral dinoflagellate symbionts highlights evolutionary adaptations to a symbiotic lifestyle.</title>
        <authorList>
            <person name="Aranda M."/>
            <person name="Li Y."/>
            <person name="Liew Y.J."/>
            <person name="Baumgarten S."/>
            <person name="Simakov O."/>
            <person name="Wilson M."/>
            <person name="Piel J."/>
            <person name="Ashoor H."/>
            <person name="Bougouffa S."/>
            <person name="Bajic V.B."/>
            <person name="Ryu T."/>
            <person name="Ravasi T."/>
            <person name="Bayer T."/>
            <person name="Micklem G."/>
            <person name="Kim H."/>
            <person name="Bhak J."/>
            <person name="Lajeunesse T.C."/>
            <person name="Voolstra C.R."/>
        </authorList>
    </citation>
    <scope>NUCLEOTIDE SEQUENCE [LARGE SCALE GENOMIC DNA]</scope>
    <source>
        <strain evidence="7 8">CCMP2467</strain>
    </source>
</reference>
<dbReference type="InterPro" id="IPR024826">
    <property type="entry name" value="DNA_pol_delta/II_ssu"/>
</dbReference>
<accession>A0A1Q9CFM7</accession>
<sequence length="526" mass="57402">MRRQTTFHRLTISLILVFLRFLPCMAPPAKKARIAPQGNISSFFGPKKTVEASAPPRPELKPEPPKNPKPSGPGEASTPTKEESQKASSPCAGVPTPEKSGPPVPRRVATACSGRFQSGFTRDKGSNWQQYNNLYRLRLKQLAGACREEAKQQWHSIPERGFLQDLSEFRGGNDGEIVVVGILFKELHNRPNVIDEYKGSKALLTSIKDEASVLYSEKDTLWLEDSVMRIQLEVAPELLAVFATGFVVAVRGVATQAGTLRTIGVQMPRMPVVPVISPSQTKGSYIALVSGIGFGDDRNVEARRKAIDFLCKATGPAVEQVVLCGGCFAPSCQLDGDSKAITAALKQMDSELLPLVEAKPVQVMPSYGEPTNASMPQLPFHRSLFGQLSSSAGFRPMGNPCSLNFDGLEVLGHSGEPIKDLLRSAQLEPMEALKKCLEARHLAPTAPDTLLTQPFEDSDPFVLESVPHILFSGGHERAVHHWHPCVRGGGTQCICVPAFHLHPALVLINLRDPRDVRIEEFSAMQM</sequence>
<dbReference type="PANTHER" id="PTHR10416">
    <property type="entry name" value="DNA POLYMERASE DELTA SUBUNIT 2"/>
    <property type="match status" value="1"/>
</dbReference>
<dbReference type="PANTHER" id="PTHR10416:SF0">
    <property type="entry name" value="DNA POLYMERASE DELTA SUBUNIT 2"/>
    <property type="match status" value="1"/>
</dbReference>
<evidence type="ECO:0000313" key="7">
    <source>
        <dbReference type="EMBL" id="OLP81743.1"/>
    </source>
</evidence>
<dbReference type="Proteomes" id="UP000186817">
    <property type="component" value="Unassembled WGS sequence"/>
</dbReference>
<dbReference type="InterPro" id="IPR040663">
    <property type="entry name" value="DNA_pol_D_N"/>
</dbReference>
<comment type="similarity">
    <text evidence="1">Belongs to the DNA polymerase delta/II small subunit family.</text>
</comment>
<dbReference type="Gene3D" id="3.60.21.50">
    <property type="match status" value="1"/>
</dbReference>
<feature type="domain" description="DNA polymerase delta subunit OB-fold" evidence="6">
    <location>
        <begin position="130"/>
        <end position="260"/>
    </location>
</feature>
<dbReference type="Pfam" id="PF18018">
    <property type="entry name" value="DNA_pol_D_N"/>
    <property type="match status" value="1"/>
</dbReference>
<dbReference type="GO" id="GO:0003677">
    <property type="term" value="F:DNA binding"/>
    <property type="evidence" value="ECO:0007669"/>
    <property type="project" value="InterPro"/>
</dbReference>
<evidence type="ECO:0000259" key="5">
    <source>
        <dbReference type="Pfam" id="PF04042"/>
    </source>
</evidence>
<proteinExistence type="inferred from homology"/>